<dbReference type="Proteomes" id="UP000887580">
    <property type="component" value="Unplaced"/>
</dbReference>
<accession>A0AC35GLM2</accession>
<organism evidence="1 2">
    <name type="scientific">Panagrolaimus sp. PS1159</name>
    <dbReference type="NCBI Taxonomy" id="55785"/>
    <lineage>
        <taxon>Eukaryota</taxon>
        <taxon>Metazoa</taxon>
        <taxon>Ecdysozoa</taxon>
        <taxon>Nematoda</taxon>
        <taxon>Chromadorea</taxon>
        <taxon>Rhabditida</taxon>
        <taxon>Tylenchina</taxon>
        <taxon>Panagrolaimomorpha</taxon>
        <taxon>Panagrolaimoidea</taxon>
        <taxon>Panagrolaimidae</taxon>
        <taxon>Panagrolaimus</taxon>
    </lineage>
</organism>
<dbReference type="WBParaSite" id="PS1159_v2.g6438.t1">
    <property type="protein sequence ID" value="PS1159_v2.g6438.t1"/>
    <property type="gene ID" value="PS1159_v2.g6438"/>
</dbReference>
<sequence length="234" mass="27345">MEEEVRRLSSGIDAVGEESFTYSGVSVKMQDVVVDSKIDYKLLSQKILKVKTCEDIPNGDSNVWAADGKYISLKRSYQIYLEKELLCRENGVSTLLEYVYGCNLKKLVLINQKICFKEYQKLLASERIEEVEFRRVQVMGEYYELLRIDELLKDIPNIHKFVYEFGDEEFKDQNAARGTSKNLGKLQPFPNLRICCIYNIQDDFYREIFRTFFDKNPDVDFYPPKFVAGTPKVK</sequence>
<name>A0AC35GLM2_9BILA</name>
<proteinExistence type="predicted"/>
<evidence type="ECO:0000313" key="1">
    <source>
        <dbReference type="Proteomes" id="UP000887580"/>
    </source>
</evidence>
<protein>
    <submittedName>
        <fullName evidence="2">Uncharacterized protein</fullName>
    </submittedName>
</protein>
<evidence type="ECO:0000313" key="2">
    <source>
        <dbReference type="WBParaSite" id="PS1159_v2.g6438.t1"/>
    </source>
</evidence>
<reference evidence="2" key="1">
    <citation type="submission" date="2022-11" db="UniProtKB">
        <authorList>
            <consortium name="WormBaseParasite"/>
        </authorList>
    </citation>
    <scope>IDENTIFICATION</scope>
</reference>